<dbReference type="GO" id="GO:0051131">
    <property type="term" value="P:chaperone-mediated protein complex assembly"/>
    <property type="evidence" value="ECO:0007669"/>
    <property type="project" value="InterPro"/>
</dbReference>
<dbReference type="GO" id="GO:0005524">
    <property type="term" value="F:ATP binding"/>
    <property type="evidence" value="ECO:0007669"/>
    <property type="project" value="InterPro"/>
</dbReference>
<accession>A0A8J5M910</accession>
<dbReference type="InterPro" id="IPR042619">
    <property type="entry name" value="BBS10"/>
</dbReference>
<name>A0A8J5M910_9STRA</name>
<protein>
    <submittedName>
        <fullName evidence="1">Uncharacterized protein</fullName>
    </submittedName>
</protein>
<dbReference type="PANTHER" id="PTHR14667:SF2">
    <property type="entry name" value="BARDET-BIEDL SYNDROME 10 PROTEIN"/>
    <property type="match status" value="1"/>
</dbReference>
<dbReference type="AlphaFoldDB" id="A0A8J5M910"/>
<keyword evidence="2" id="KW-1185">Reference proteome</keyword>
<dbReference type="Proteomes" id="UP000709295">
    <property type="component" value="Unassembled WGS sequence"/>
</dbReference>
<proteinExistence type="predicted"/>
<dbReference type="InterPro" id="IPR002423">
    <property type="entry name" value="Cpn60/GroEL/TCP-1"/>
</dbReference>
<evidence type="ECO:0000313" key="1">
    <source>
        <dbReference type="EMBL" id="KAG6975740.1"/>
    </source>
</evidence>
<reference evidence="1" key="1">
    <citation type="submission" date="2021-01" db="EMBL/GenBank/DDBJ databases">
        <title>Phytophthora aleatoria, a newly-described species from Pinus radiata is distinct from Phytophthora cactorum isolates based on comparative genomics.</title>
        <authorList>
            <person name="Mcdougal R."/>
            <person name="Panda P."/>
            <person name="Williams N."/>
            <person name="Studholme D.J."/>
        </authorList>
    </citation>
    <scope>NUCLEOTIDE SEQUENCE</scope>
    <source>
        <strain evidence="1">NZFS 4037</strain>
    </source>
</reference>
<comment type="caution">
    <text evidence="1">The sequence shown here is derived from an EMBL/GenBank/DDBJ whole genome shotgun (WGS) entry which is preliminary data.</text>
</comment>
<organism evidence="1 2">
    <name type="scientific">Phytophthora aleatoria</name>
    <dbReference type="NCBI Taxonomy" id="2496075"/>
    <lineage>
        <taxon>Eukaryota</taxon>
        <taxon>Sar</taxon>
        <taxon>Stramenopiles</taxon>
        <taxon>Oomycota</taxon>
        <taxon>Peronosporomycetes</taxon>
        <taxon>Peronosporales</taxon>
        <taxon>Peronosporaceae</taxon>
        <taxon>Phytophthora</taxon>
    </lineage>
</organism>
<dbReference type="Pfam" id="PF00118">
    <property type="entry name" value="Cpn60_TCP1"/>
    <property type="match status" value="1"/>
</dbReference>
<dbReference type="EMBL" id="JAENGY010000051">
    <property type="protein sequence ID" value="KAG6975740.1"/>
    <property type="molecule type" value="Genomic_DNA"/>
</dbReference>
<evidence type="ECO:0000313" key="2">
    <source>
        <dbReference type="Proteomes" id="UP000709295"/>
    </source>
</evidence>
<gene>
    <name evidence="1" type="ORF">JG688_00002073</name>
</gene>
<dbReference type="PANTHER" id="PTHR14667">
    <property type="entry name" value="BARDET-BIEDL SYNDROME 10 PROTEIN"/>
    <property type="match status" value="1"/>
</dbReference>
<sequence>MTSFAGELERATEGLAALCRRSFGPCGEETLLFRPPAAPIVTGEGHAVLAAWKRGLDSDDPLTMFLLTAANGVYQQLGDASSEFVLLVDAVVRHAAEQLRREQNPLSLVDRARLSRAFGELKWELQREMETPRSSLCDLKLAVPIELDVQTMQPSQEFRDASANVLVSALRGVLGEQAVEFVVDLVLMWVFTTPPCRQINAAERTDKLLFRRAQQFLKCAPDAIIFMAAPSVHASHVVPSDEFILKKSVVSSQPPGILDRCRGTVRFACFTCSLSLSAGSNNVELATTTDEDLFTAHDAAHLFISKFVRRLRETLHVQLIVSVEALDDSVIAACTRQDIACVQLAEPEDVEALRISAGIFPLASVFDDIRATDHIGVCTNGVSRVRFQQQACLRLRGLSGPSDQRKRKLSSEHRLEEIVVPQLLIHAPTKGVYKQYYAAIVKSLRVLRSWWEPVDHSVSIAYSCRGGGATELAIVRWLQDGSVTISSDVRPRDPVMFSLVREIFANALVEVVSVLRNNLTVTSSSGNDERSFMGNQRQILLDAFSSLKLKDQQNRAKFTGYTLDYSRVIETLAGPILIPELVVGDPADFGLVHPWRRIDTLLFLALQTLEQLLRIDKVFPKTPADKMK</sequence>